<name>A0ABR8M2V4_9FLAO</name>
<gene>
    <name evidence="2" type="ORF">IEG06_14005</name>
</gene>
<protein>
    <recommendedName>
        <fullName evidence="4">Lipoprotein</fullName>
    </recommendedName>
</protein>
<evidence type="ECO:0000256" key="1">
    <source>
        <dbReference type="SAM" id="SignalP"/>
    </source>
</evidence>
<dbReference type="PROSITE" id="PS51257">
    <property type="entry name" value="PROKAR_LIPOPROTEIN"/>
    <property type="match status" value="1"/>
</dbReference>
<dbReference type="EMBL" id="JACXXH010000009">
    <property type="protein sequence ID" value="MBD3864567.1"/>
    <property type="molecule type" value="Genomic_DNA"/>
</dbReference>
<sequence>MTLQKKVAYLLLAMLFFACSSEHETKTGPTDIIDSNEIQSKFLFREALKDLDIKIKNFKNEKKLELSNDLIIGQDNNGFVFKDENIKELISLQTKRVGLLTGYDIVISEFDLLKANDNNGYPMLIVKGYCNQSKEVLSVGLDLLKLEKGYSYRVEDPISSVVCTGCRRGCNPKRDSSGDGYCTECKISNSNCTKTETL</sequence>
<organism evidence="2 3">
    <name type="scientific">Olleya marilimosa</name>
    <dbReference type="NCBI Taxonomy" id="272164"/>
    <lineage>
        <taxon>Bacteria</taxon>
        <taxon>Pseudomonadati</taxon>
        <taxon>Bacteroidota</taxon>
        <taxon>Flavobacteriia</taxon>
        <taxon>Flavobacteriales</taxon>
        <taxon>Flavobacteriaceae</taxon>
    </lineage>
</organism>
<comment type="caution">
    <text evidence="2">The sequence shown here is derived from an EMBL/GenBank/DDBJ whole genome shotgun (WGS) entry which is preliminary data.</text>
</comment>
<dbReference type="Proteomes" id="UP000627521">
    <property type="component" value="Unassembled WGS sequence"/>
</dbReference>
<evidence type="ECO:0000313" key="2">
    <source>
        <dbReference type="EMBL" id="MBD3864567.1"/>
    </source>
</evidence>
<accession>A0ABR8M2V4</accession>
<evidence type="ECO:0000313" key="3">
    <source>
        <dbReference type="Proteomes" id="UP000627521"/>
    </source>
</evidence>
<feature type="chain" id="PRO_5047051380" description="Lipoprotein" evidence="1">
    <location>
        <begin position="21"/>
        <end position="198"/>
    </location>
</feature>
<feature type="signal peptide" evidence="1">
    <location>
        <begin position="1"/>
        <end position="20"/>
    </location>
</feature>
<keyword evidence="1" id="KW-0732">Signal</keyword>
<reference evidence="2 3" key="1">
    <citation type="submission" date="2020-09" db="EMBL/GenBank/DDBJ databases">
        <title>Bacillus nautilus sp. nov., Chryseoglobus crepusculi sp. nov, and Psychrobacter noctis sp. nov., isolated from deep-sea sponges from the equatorial Atlantic.</title>
        <authorList>
            <person name="Stennett H.L."/>
            <person name="Williams S.E."/>
        </authorList>
    </citation>
    <scope>NUCLEOTIDE SEQUENCE [LARGE SCALE GENOMIC DNA]</scope>
    <source>
        <strain evidence="2 3">28M-24</strain>
    </source>
</reference>
<keyword evidence="3" id="KW-1185">Reference proteome</keyword>
<evidence type="ECO:0008006" key="4">
    <source>
        <dbReference type="Google" id="ProtNLM"/>
    </source>
</evidence>
<dbReference type="RefSeq" id="WP_191100554.1">
    <property type="nucleotide sequence ID" value="NZ_JACXXF010000009.1"/>
</dbReference>
<proteinExistence type="predicted"/>